<keyword evidence="5 7" id="KW-1133">Transmembrane helix</keyword>
<organism evidence="9 10">
    <name type="scientific">Marchantia polymorpha subsp. ruderalis</name>
    <dbReference type="NCBI Taxonomy" id="1480154"/>
    <lineage>
        <taxon>Eukaryota</taxon>
        <taxon>Viridiplantae</taxon>
        <taxon>Streptophyta</taxon>
        <taxon>Embryophyta</taxon>
        <taxon>Marchantiophyta</taxon>
        <taxon>Marchantiopsida</taxon>
        <taxon>Marchantiidae</taxon>
        <taxon>Marchantiales</taxon>
        <taxon>Marchantiaceae</taxon>
        <taxon>Marchantia</taxon>
    </lineage>
</organism>
<dbReference type="GO" id="GO:0016192">
    <property type="term" value="P:vesicle-mediated transport"/>
    <property type="evidence" value="ECO:0007669"/>
    <property type="project" value="TreeGrafter"/>
</dbReference>
<keyword evidence="4 7" id="KW-0812">Transmembrane</keyword>
<protein>
    <recommendedName>
        <fullName evidence="7">PRA1 family protein</fullName>
    </recommendedName>
</protein>
<reference evidence="8" key="2">
    <citation type="journal article" date="2019" name="Curr. Biol.">
        <title>Chromatin organization in early land plants reveals an ancestral association between H3K27me3, transposons, and constitutive heterochromatin.</title>
        <authorList>
            <person name="Montgomery S.A."/>
            <person name="Tanizawa Y."/>
            <person name="Galik B."/>
            <person name="Wang N."/>
            <person name="Ito T."/>
            <person name="Mochizuki T."/>
            <person name="Akimcheva S."/>
            <person name="Bowman J."/>
            <person name="Cognat V."/>
            <person name="Drouard L."/>
            <person name="Ekker H."/>
            <person name="Houng S."/>
            <person name="Kohchi T."/>
            <person name="Lin S."/>
            <person name="Liu L.D."/>
            <person name="Nakamura Y."/>
            <person name="Valeeva L.R."/>
            <person name="Shakirov E.V."/>
            <person name="Shippen D.E."/>
            <person name="Wei W."/>
            <person name="Yagura M."/>
            <person name="Yamaoka S."/>
            <person name="Yamato K.T."/>
            <person name="Liu C."/>
            <person name="Berger F."/>
        </authorList>
    </citation>
    <scope>NUCLEOTIDE SEQUENCE [LARGE SCALE GENOMIC DNA]</scope>
    <source>
        <strain evidence="8">Tak-1</strain>
    </source>
</reference>
<evidence type="ECO:0000256" key="7">
    <source>
        <dbReference type="RuleBase" id="RU363107"/>
    </source>
</evidence>
<keyword evidence="7" id="KW-0813">Transport</keyword>
<dbReference type="GO" id="GO:0005783">
    <property type="term" value="C:endoplasmic reticulum"/>
    <property type="evidence" value="ECO:0007669"/>
    <property type="project" value="TreeGrafter"/>
</dbReference>
<dbReference type="AlphaFoldDB" id="A0A176W9F2"/>
<dbReference type="EMBL" id="AP019870">
    <property type="protein sequence ID" value="BBN10374.1"/>
    <property type="molecule type" value="Genomic_DNA"/>
</dbReference>
<evidence type="ECO:0000313" key="11">
    <source>
        <dbReference type="Proteomes" id="UP001162541"/>
    </source>
</evidence>
<accession>A0A176W9F2</accession>
<keyword evidence="10" id="KW-1185">Reference proteome</keyword>
<dbReference type="Proteomes" id="UP000077202">
    <property type="component" value="Unassembled WGS sequence"/>
</dbReference>
<reference evidence="11" key="3">
    <citation type="journal article" date="2020" name="Curr. Biol.">
        <title>Chromatin organization in early land plants reveals an ancestral association between H3K27me3, transposons, and constitutive heterochromatin.</title>
        <authorList>
            <person name="Montgomery S.A."/>
            <person name="Tanizawa Y."/>
            <person name="Galik B."/>
            <person name="Wang N."/>
            <person name="Ito T."/>
            <person name="Mochizuki T."/>
            <person name="Akimcheva S."/>
            <person name="Bowman J.L."/>
            <person name="Cognat V."/>
            <person name="Marechal-Drouard L."/>
            <person name="Ekker H."/>
            <person name="Hong S.F."/>
            <person name="Kohchi T."/>
            <person name="Lin S.S."/>
            <person name="Liu L.D."/>
            <person name="Nakamura Y."/>
            <person name="Valeeva L.R."/>
            <person name="Shakirov E.V."/>
            <person name="Shippen D.E."/>
            <person name="Wei W.L."/>
            <person name="Yagura M."/>
            <person name="Yamaoka S."/>
            <person name="Yamato K.T."/>
            <person name="Liu C."/>
            <person name="Berger F."/>
        </authorList>
    </citation>
    <scope>NUCLEOTIDE SEQUENCE [LARGE SCALE GENOMIC DNA]</scope>
    <source>
        <strain evidence="11">Tak-1</strain>
    </source>
</reference>
<reference evidence="9 10" key="1">
    <citation type="submission" date="2016-03" db="EMBL/GenBank/DDBJ databases">
        <title>Mechanisms controlling the formation of the plant cell surface in tip-growing cells are functionally conserved among land plants.</title>
        <authorList>
            <person name="Honkanen S."/>
            <person name="Jones V.A."/>
            <person name="Morieri G."/>
            <person name="Champion C."/>
            <person name="Hetherington A.J."/>
            <person name="Kelly S."/>
            <person name="Saint-Marcoux D."/>
            <person name="Proust H."/>
            <person name="Prescott H."/>
            <person name="Dolan L."/>
        </authorList>
    </citation>
    <scope>NUCLEOTIDE SEQUENCE [LARGE SCALE GENOMIC DNA]</scope>
    <source>
        <strain evidence="10">cv. Tak-1 and cv. Tak-2</strain>
        <tissue evidence="9">Whole gametophyte</tissue>
    </source>
</reference>
<dbReference type="EMBL" id="LVLJ01001430">
    <property type="protein sequence ID" value="OAE29740.1"/>
    <property type="molecule type" value="Genomic_DNA"/>
</dbReference>
<dbReference type="GO" id="GO:0016020">
    <property type="term" value="C:membrane"/>
    <property type="evidence" value="ECO:0007669"/>
    <property type="project" value="UniProtKB-SubCell"/>
</dbReference>
<evidence type="ECO:0000256" key="4">
    <source>
        <dbReference type="ARBA" id="ARBA00022692"/>
    </source>
</evidence>
<name>A0A176W9F2_MARPO</name>
<evidence type="ECO:0000256" key="5">
    <source>
        <dbReference type="ARBA" id="ARBA00022989"/>
    </source>
</evidence>
<proteinExistence type="inferred from homology"/>
<dbReference type="Pfam" id="PF03208">
    <property type="entry name" value="PRA1"/>
    <property type="match status" value="1"/>
</dbReference>
<comment type="similarity">
    <text evidence="3 7">Belongs to the PRA1 family.</text>
</comment>
<evidence type="ECO:0000313" key="10">
    <source>
        <dbReference type="Proteomes" id="UP000077202"/>
    </source>
</evidence>
<comment type="subcellular location">
    <subcellularLocation>
        <location evidence="2 7">Membrane</location>
        <topology evidence="2 7">Multi-pass membrane protein</topology>
    </subcellularLocation>
</comment>
<feature type="transmembrane region" description="Helical" evidence="7">
    <location>
        <begin position="112"/>
        <end position="141"/>
    </location>
</feature>
<evidence type="ECO:0000256" key="6">
    <source>
        <dbReference type="ARBA" id="ARBA00023136"/>
    </source>
</evidence>
<feature type="transmembrane region" description="Helical" evidence="7">
    <location>
        <begin position="183"/>
        <end position="201"/>
    </location>
</feature>
<dbReference type="PANTHER" id="PTHR19317:SF1">
    <property type="entry name" value="PRA1 FAMILY PROTEIN H"/>
    <property type="match status" value="1"/>
</dbReference>
<sequence length="218" mass="24624">MSFSVNPLSLCLSQSTFEAWLRDSGHLEILDKCVMDQARTNGHGSISAFLKALKINPFKSLTLEDCCKSPVAWTGEFFDCGTGPRDTYSFPHSLTQAKLRMEENVKRYTGNYLVLALVILLCFLYKIPVALLGIMSIIALWDTVRVYINSRGLTQNSFRFRVLRVLGNIGTMFIMMYCRVAVALAWAGLTSLLVVLVHSMLRRITPMKHPRKPAELRD</sequence>
<evidence type="ECO:0000313" key="8">
    <source>
        <dbReference type="EMBL" id="BBN10374.1"/>
    </source>
</evidence>
<feature type="transmembrane region" description="Helical" evidence="7">
    <location>
        <begin position="162"/>
        <end position="177"/>
    </location>
</feature>
<evidence type="ECO:0000313" key="9">
    <source>
        <dbReference type="EMBL" id="OAE29740.1"/>
    </source>
</evidence>
<evidence type="ECO:0000256" key="3">
    <source>
        <dbReference type="ARBA" id="ARBA00006483"/>
    </source>
</evidence>
<evidence type="ECO:0000256" key="1">
    <source>
        <dbReference type="ARBA" id="ARBA00002501"/>
    </source>
</evidence>
<evidence type="ECO:0000256" key="2">
    <source>
        <dbReference type="ARBA" id="ARBA00004141"/>
    </source>
</evidence>
<dbReference type="PANTHER" id="PTHR19317">
    <property type="entry name" value="PRENYLATED RAB ACCEPTOR 1-RELATED"/>
    <property type="match status" value="1"/>
</dbReference>
<keyword evidence="6 7" id="KW-0472">Membrane</keyword>
<dbReference type="InterPro" id="IPR004895">
    <property type="entry name" value="Prenylated_rab_accept_PRA1"/>
</dbReference>
<gene>
    <name evidence="9" type="ORF">AXG93_3884s1360</name>
    <name evidence="8" type="ORF">Mp_5g03030</name>
</gene>
<dbReference type="Proteomes" id="UP001162541">
    <property type="component" value="Chromosome 5"/>
</dbReference>
<dbReference type="GO" id="GO:0005794">
    <property type="term" value="C:Golgi apparatus"/>
    <property type="evidence" value="ECO:0007669"/>
    <property type="project" value="TreeGrafter"/>
</dbReference>
<comment type="function">
    <text evidence="1 7">May be involved in both secretory and endocytic intracellular trafficking in the endosomal/prevacuolar compartments.</text>
</comment>